<dbReference type="Proteomes" id="UP001148662">
    <property type="component" value="Unassembled WGS sequence"/>
</dbReference>
<evidence type="ECO:0000313" key="1">
    <source>
        <dbReference type="EMBL" id="KAJ3558213.1"/>
    </source>
</evidence>
<sequence length="347" mass="37611">MQYTSWKAQDLEPDARIPRPLPPKLLWAIAILLSLGVTFWAGSHTLSQFPVDDNGGIHLAVSPHCGDLSGTVADVNAGLELRTYNTIVSFGDSYTDGGRQDGSPLDPPILHPPDPGAGGRSTNGKVWIEHVADGVGARLMDYAASIAIWGLYRPLVVAQQSEESRFLNTFLSQANEIDSESTLFSIFFGINDYEASKRDGDHLSAAAEVILAKIQLLAAEPTSARSFLLADAYGRGVHTPAGEAYRQTLFSGLYQLSLGQNISAPVKVAFADIGKIWDGVLGPNPGYRAFGYTSTESCTLCNEHGCTMEGMCDDPAHYFYWIPGHPSKETMRIMADYVQKVLHECGI</sequence>
<proteinExistence type="predicted"/>
<accession>A0ACC1TCV9</accession>
<gene>
    <name evidence="1" type="ORF">NM688_g1057</name>
</gene>
<dbReference type="EMBL" id="JANHOG010000103">
    <property type="protein sequence ID" value="KAJ3558213.1"/>
    <property type="molecule type" value="Genomic_DNA"/>
</dbReference>
<comment type="caution">
    <text evidence="1">The sequence shown here is derived from an EMBL/GenBank/DDBJ whole genome shotgun (WGS) entry which is preliminary data.</text>
</comment>
<organism evidence="1 2">
    <name type="scientific">Phlebia brevispora</name>
    <dbReference type="NCBI Taxonomy" id="194682"/>
    <lineage>
        <taxon>Eukaryota</taxon>
        <taxon>Fungi</taxon>
        <taxon>Dikarya</taxon>
        <taxon>Basidiomycota</taxon>
        <taxon>Agaricomycotina</taxon>
        <taxon>Agaricomycetes</taxon>
        <taxon>Polyporales</taxon>
        <taxon>Meruliaceae</taxon>
        <taxon>Phlebia</taxon>
    </lineage>
</organism>
<protein>
    <submittedName>
        <fullName evidence="1">Uncharacterized protein</fullName>
    </submittedName>
</protein>
<evidence type="ECO:0000313" key="2">
    <source>
        <dbReference type="Proteomes" id="UP001148662"/>
    </source>
</evidence>
<keyword evidence="2" id="KW-1185">Reference proteome</keyword>
<reference evidence="1" key="1">
    <citation type="submission" date="2022-07" db="EMBL/GenBank/DDBJ databases">
        <title>Genome Sequence of Phlebia brevispora.</title>
        <authorList>
            <person name="Buettner E."/>
        </authorList>
    </citation>
    <scope>NUCLEOTIDE SEQUENCE</scope>
    <source>
        <strain evidence="1">MPL23</strain>
    </source>
</reference>
<name>A0ACC1TCV9_9APHY</name>